<keyword evidence="3" id="KW-1185">Reference proteome</keyword>
<evidence type="ECO:0000313" key="3">
    <source>
        <dbReference type="Proteomes" id="UP001595904"/>
    </source>
</evidence>
<accession>A0ABV8SX95</accession>
<reference evidence="3" key="1">
    <citation type="journal article" date="2019" name="Int. J. Syst. Evol. Microbiol.">
        <title>The Global Catalogue of Microorganisms (GCM) 10K type strain sequencing project: providing services to taxonomists for standard genome sequencing and annotation.</title>
        <authorList>
            <consortium name="The Broad Institute Genomics Platform"/>
            <consortium name="The Broad Institute Genome Sequencing Center for Infectious Disease"/>
            <person name="Wu L."/>
            <person name="Ma J."/>
        </authorList>
    </citation>
    <scope>NUCLEOTIDE SEQUENCE [LARGE SCALE GENOMIC DNA]</scope>
    <source>
        <strain evidence="3">CGMCC 1.10759</strain>
    </source>
</reference>
<protein>
    <submittedName>
        <fullName evidence="2">Alginate export family protein</fullName>
    </submittedName>
</protein>
<dbReference type="InterPro" id="IPR023614">
    <property type="entry name" value="Porin_dom_sf"/>
</dbReference>
<organism evidence="2 3">
    <name type="scientific">Steroidobacter flavus</name>
    <dbReference type="NCBI Taxonomy" id="1842136"/>
    <lineage>
        <taxon>Bacteria</taxon>
        <taxon>Pseudomonadati</taxon>
        <taxon>Pseudomonadota</taxon>
        <taxon>Gammaproteobacteria</taxon>
        <taxon>Steroidobacterales</taxon>
        <taxon>Steroidobacteraceae</taxon>
        <taxon>Steroidobacter</taxon>
    </lineage>
</organism>
<dbReference type="RefSeq" id="WP_380601193.1">
    <property type="nucleotide sequence ID" value="NZ_JBHSDU010000014.1"/>
</dbReference>
<proteinExistence type="predicted"/>
<evidence type="ECO:0000313" key="2">
    <source>
        <dbReference type="EMBL" id="MFC4312097.1"/>
    </source>
</evidence>
<dbReference type="Proteomes" id="UP001595904">
    <property type="component" value="Unassembled WGS sequence"/>
</dbReference>
<name>A0ABV8SX95_9GAMM</name>
<gene>
    <name evidence="2" type="ORF">ACFPN2_23655</name>
</gene>
<feature type="domain" description="Alginate export" evidence="1">
    <location>
        <begin position="113"/>
        <end position="164"/>
    </location>
</feature>
<dbReference type="Gene3D" id="2.40.160.10">
    <property type="entry name" value="Porin"/>
    <property type="match status" value="1"/>
</dbReference>
<dbReference type="SUPFAM" id="SSF56935">
    <property type="entry name" value="Porins"/>
    <property type="match status" value="1"/>
</dbReference>
<comment type="caution">
    <text evidence="2">The sequence shown here is derived from an EMBL/GenBank/DDBJ whole genome shotgun (WGS) entry which is preliminary data.</text>
</comment>
<evidence type="ECO:0000259" key="1">
    <source>
        <dbReference type="Pfam" id="PF13372"/>
    </source>
</evidence>
<dbReference type="InterPro" id="IPR025388">
    <property type="entry name" value="Alginate_export_dom"/>
</dbReference>
<dbReference type="Pfam" id="PF13372">
    <property type="entry name" value="Alginate_exp"/>
    <property type="match status" value="1"/>
</dbReference>
<sequence>MAAPCVSGAADLGVLGGALSESKPIFDARLRYEDVDQTPLAEDADAETLRVRLGFETGKAWNTTFLAEGEAIVDLAGNYRDDPSRPRNAAYPVVTDPESEEINRLQLVNTSLPGTTVTLGRQRILLDDQRFVGNSGWRQNEQTFDAVRIVNKPTSSLTLDASYLTQVNRIFGRDSPQGRYHGEGVLANAGYQFGFGKLSAFGYWLDFDHLEGVPVALDPIRVSSETFGARFAGDRPLSKIKLAYAASYAQQSDSGNNPLNFDLDYYSVELTGTYRQYSVTLGQEVMEGNGTVGFSTPLATMHRFHGWADKFLTTPANGIDDKYVSVGYLAKGVAMLDTLSATLVYRNFESERLSQDLGDEVDLQVQGKYQRFVGLAKIALYEAHEGRTPVAYQDTTKFWVQLEYVW</sequence>
<dbReference type="EMBL" id="JBHSDU010000014">
    <property type="protein sequence ID" value="MFC4312097.1"/>
    <property type="molecule type" value="Genomic_DNA"/>
</dbReference>